<comment type="catalytic activity">
    <reaction evidence="12">
        <text>2-methylpropanoyl-CoA + malonyl-[ACP] + H(+) = 4-methyl-3-oxopentanoyl-[ACP] + CO2 + CoA</text>
        <dbReference type="Rhea" id="RHEA:42268"/>
        <dbReference type="Rhea" id="RHEA-COMP:9623"/>
        <dbReference type="Rhea" id="RHEA-COMP:9940"/>
        <dbReference type="ChEBI" id="CHEBI:15378"/>
        <dbReference type="ChEBI" id="CHEBI:16526"/>
        <dbReference type="ChEBI" id="CHEBI:57287"/>
        <dbReference type="ChEBI" id="CHEBI:57338"/>
        <dbReference type="ChEBI" id="CHEBI:78449"/>
        <dbReference type="ChEBI" id="CHEBI:78820"/>
        <dbReference type="EC" id="2.3.1.300"/>
    </reaction>
    <physiologicalReaction direction="left-to-right" evidence="12">
        <dbReference type="Rhea" id="RHEA:42269"/>
    </physiologicalReaction>
</comment>
<gene>
    <name evidence="14" type="primary">fabH</name>
    <name evidence="18" type="ORF">CAL30_03995</name>
</gene>
<dbReference type="GO" id="GO:0033818">
    <property type="term" value="F:beta-ketoacyl-acyl-carrier-protein synthase III activity"/>
    <property type="evidence" value="ECO:0007669"/>
    <property type="project" value="UniProtKB-UniRule"/>
</dbReference>
<feature type="domain" description="Beta-ketoacyl-[acyl-carrier-protein] synthase III C-terminal" evidence="16">
    <location>
        <begin position="245"/>
        <end position="334"/>
    </location>
</feature>
<dbReference type="GO" id="GO:0004315">
    <property type="term" value="F:3-oxoacyl-[acyl-carrier-protein] synthase activity"/>
    <property type="evidence" value="ECO:0007669"/>
    <property type="project" value="InterPro"/>
</dbReference>
<accession>A0A2J8BAQ0</accession>
<feature type="active site" evidence="14">
    <location>
        <position position="291"/>
    </location>
</feature>
<comment type="catalytic activity">
    <reaction evidence="13">
        <text>3-methylbutanoyl-CoA + malonyl-[ACP] + H(+) = 5-methyl-3-oxohexanoyl-[ACP] + CO2 + CoA</text>
        <dbReference type="Rhea" id="RHEA:42272"/>
        <dbReference type="Rhea" id="RHEA-COMP:9623"/>
        <dbReference type="Rhea" id="RHEA-COMP:9941"/>
        <dbReference type="ChEBI" id="CHEBI:15378"/>
        <dbReference type="ChEBI" id="CHEBI:16526"/>
        <dbReference type="ChEBI" id="CHEBI:57287"/>
        <dbReference type="ChEBI" id="CHEBI:57345"/>
        <dbReference type="ChEBI" id="CHEBI:78449"/>
        <dbReference type="ChEBI" id="CHEBI:78822"/>
        <dbReference type="EC" id="2.3.1.300"/>
    </reaction>
    <physiologicalReaction direction="left-to-right" evidence="13">
        <dbReference type="Rhea" id="RHEA:42273"/>
    </physiologicalReaction>
</comment>
<dbReference type="AlphaFoldDB" id="A0A2J8BAQ0"/>
<proteinExistence type="inferred from homology"/>
<comment type="caution">
    <text evidence="18">The sequence shown here is derived from an EMBL/GenBank/DDBJ whole genome shotgun (WGS) entry which is preliminary data.</text>
</comment>
<evidence type="ECO:0000256" key="5">
    <source>
        <dbReference type="ARBA" id="ARBA00022832"/>
    </source>
</evidence>
<name>A0A2J8BAQ0_9FIRM</name>
<evidence type="ECO:0000256" key="15">
    <source>
        <dbReference type="SAM" id="Phobius"/>
    </source>
</evidence>
<evidence type="ECO:0000256" key="8">
    <source>
        <dbReference type="ARBA" id="ARBA00023268"/>
    </source>
</evidence>
<dbReference type="Pfam" id="PF08541">
    <property type="entry name" value="ACP_syn_III_C"/>
    <property type="match status" value="1"/>
</dbReference>
<dbReference type="PANTHER" id="PTHR43091:SF1">
    <property type="entry name" value="BETA-KETOACYL-[ACYL-CARRIER-PROTEIN] SYNTHASE III, CHLOROPLASTIC"/>
    <property type="match status" value="1"/>
</dbReference>
<keyword evidence="4 14" id="KW-0808">Transferase</keyword>
<keyword evidence="7 14" id="KW-0275">Fatty acid biosynthesis</keyword>
<keyword evidence="8 14" id="KW-0511">Multifunctional enzyme</keyword>
<keyword evidence="9 14" id="KW-0012">Acyltransferase</keyword>
<dbReference type="EC" id="2.3.1.180" evidence="14"/>
<keyword evidence="15" id="KW-0472">Membrane</keyword>
<evidence type="ECO:0000256" key="9">
    <source>
        <dbReference type="ARBA" id="ARBA00023315"/>
    </source>
</evidence>
<evidence type="ECO:0000313" key="19">
    <source>
        <dbReference type="Proteomes" id="UP000242958"/>
    </source>
</evidence>
<dbReference type="HAMAP" id="MF_01815">
    <property type="entry name" value="FabH"/>
    <property type="match status" value="1"/>
</dbReference>
<keyword evidence="15" id="KW-0812">Transmembrane</keyword>
<feature type="domain" description="Beta-ketoacyl-[acyl-carrier-protein] synthase III N-terminal" evidence="17">
    <location>
        <begin position="115"/>
        <end position="193"/>
    </location>
</feature>
<evidence type="ECO:0000256" key="1">
    <source>
        <dbReference type="ARBA" id="ARBA00005194"/>
    </source>
</evidence>
<dbReference type="GO" id="GO:0006633">
    <property type="term" value="P:fatty acid biosynthetic process"/>
    <property type="evidence" value="ECO:0007669"/>
    <property type="project" value="UniProtKB-UniRule"/>
</dbReference>
<evidence type="ECO:0000256" key="7">
    <source>
        <dbReference type="ARBA" id="ARBA00023160"/>
    </source>
</evidence>
<dbReference type="SUPFAM" id="SSF53901">
    <property type="entry name" value="Thiolase-like"/>
    <property type="match status" value="1"/>
</dbReference>
<keyword evidence="14" id="KW-0963">Cytoplasm</keyword>
<dbReference type="FunFam" id="3.40.47.10:FF:000004">
    <property type="entry name" value="3-oxoacyl-[acyl-carrier-protein] synthase 3"/>
    <property type="match status" value="1"/>
</dbReference>
<evidence type="ECO:0000259" key="17">
    <source>
        <dbReference type="Pfam" id="PF08545"/>
    </source>
</evidence>
<comment type="similarity">
    <text evidence="2 14">Belongs to the thiolase-like superfamily. FabH family.</text>
</comment>
<dbReference type="GO" id="GO:0005737">
    <property type="term" value="C:cytoplasm"/>
    <property type="evidence" value="ECO:0007669"/>
    <property type="project" value="UniProtKB-SubCell"/>
</dbReference>
<evidence type="ECO:0000256" key="4">
    <source>
        <dbReference type="ARBA" id="ARBA00022679"/>
    </source>
</evidence>
<comment type="subcellular location">
    <subcellularLocation>
        <location evidence="14">Cytoplasm</location>
    </subcellularLocation>
</comment>
<evidence type="ECO:0000256" key="12">
    <source>
        <dbReference type="ARBA" id="ARBA00052467"/>
    </source>
</evidence>
<dbReference type="EMBL" id="NFMF01000005">
    <property type="protein sequence ID" value="PNH21847.1"/>
    <property type="molecule type" value="Genomic_DNA"/>
</dbReference>
<dbReference type="InterPro" id="IPR004655">
    <property type="entry name" value="FabH"/>
</dbReference>
<dbReference type="InterPro" id="IPR016039">
    <property type="entry name" value="Thiolase-like"/>
</dbReference>
<reference evidence="18 19" key="1">
    <citation type="submission" date="2017-05" db="EMBL/GenBank/DDBJ databases">
        <authorList>
            <person name="Song R."/>
            <person name="Chenine A.L."/>
            <person name="Ruprecht R.M."/>
        </authorList>
    </citation>
    <scope>NUCLEOTIDE SEQUENCE [LARGE SCALE GENOMIC DNA]</scope>
    <source>
        <strain evidence="18 19">KA00229</strain>
    </source>
</reference>
<comment type="function">
    <text evidence="14">Catalyzes the condensation reaction of fatty acid synthesis by the addition to an acyl acceptor of two carbons from malonyl-ACP. Catalyzes the first condensation reaction which initiates fatty acid synthesis and may therefore play a role in governing the total rate of fatty acid production. Possesses both acetoacetyl-ACP synthase and acetyl transacylase activities. Its substrate specificity determines the biosynthesis of branched-chain and/or straight-chain of fatty acids.</text>
</comment>
<evidence type="ECO:0000256" key="6">
    <source>
        <dbReference type="ARBA" id="ARBA00023098"/>
    </source>
</evidence>
<dbReference type="Proteomes" id="UP000242958">
    <property type="component" value="Unassembled WGS sequence"/>
</dbReference>
<keyword evidence="3 14" id="KW-0444">Lipid biosynthesis</keyword>
<dbReference type="UniPathway" id="UPA00094"/>
<feature type="active site" evidence="14">
    <location>
        <position position="261"/>
    </location>
</feature>
<comment type="subunit">
    <text evidence="14">Homodimer.</text>
</comment>
<dbReference type="InterPro" id="IPR013751">
    <property type="entry name" value="ACP_syn_III_N"/>
</dbReference>
<dbReference type="PANTHER" id="PTHR43091">
    <property type="entry name" value="3-OXOACYL-[ACYL-CARRIER-PROTEIN] SYNTHASE"/>
    <property type="match status" value="1"/>
</dbReference>
<evidence type="ECO:0000256" key="10">
    <source>
        <dbReference type="ARBA" id="ARBA00051096"/>
    </source>
</evidence>
<evidence type="ECO:0000256" key="2">
    <source>
        <dbReference type="ARBA" id="ARBA00008642"/>
    </source>
</evidence>
<evidence type="ECO:0000256" key="14">
    <source>
        <dbReference type="HAMAP-Rule" id="MF_01815"/>
    </source>
</evidence>
<dbReference type="InterPro" id="IPR013747">
    <property type="entry name" value="ACP_syn_III_C"/>
</dbReference>
<comment type="catalytic activity">
    <reaction evidence="11">
        <text>(2S)-2-methylbutanoyl-CoA + malonyl-[ACP] + H(+) = (4S)-4-methyl-3-oxohexanoyl-[ACP] + CO2 + CoA</text>
        <dbReference type="Rhea" id="RHEA:42276"/>
        <dbReference type="Rhea" id="RHEA-COMP:9623"/>
        <dbReference type="Rhea" id="RHEA-COMP:17148"/>
        <dbReference type="ChEBI" id="CHEBI:15378"/>
        <dbReference type="ChEBI" id="CHEBI:16526"/>
        <dbReference type="ChEBI" id="CHEBI:57287"/>
        <dbReference type="ChEBI" id="CHEBI:78449"/>
        <dbReference type="ChEBI" id="CHEBI:88166"/>
        <dbReference type="ChEBI" id="CHEBI:167462"/>
        <dbReference type="EC" id="2.3.1.300"/>
    </reaction>
    <physiologicalReaction direction="left-to-right" evidence="11">
        <dbReference type="Rhea" id="RHEA:42277"/>
    </physiologicalReaction>
</comment>
<feature type="region of interest" description="ACP-binding" evidence="14">
    <location>
        <begin position="262"/>
        <end position="266"/>
    </location>
</feature>
<comment type="catalytic activity">
    <reaction evidence="10">
        <text>malonyl-[ACP] + acetyl-CoA + H(+) = 3-oxobutanoyl-[ACP] + CO2 + CoA</text>
        <dbReference type="Rhea" id="RHEA:12080"/>
        <dbReference type="Rhea" id="RHEA-COMP:9623"/>
        <dbReference type="Rhea" id="RHEA-COMP:9625"/>
        <dbReference type="ChEBI" id="CHEBI:15378"/>
        <dbReference type="ChEBI" id="CHEBI:16526"/>
        <dbReference type="ChEBI" id="CHEBI:57287"/>
        <dbReference type="ChEBI" id="CHEBI:57288"/>
        <dbReference type="ChEBI" id="CHEBI:78449"/>
        <dbReference type="ChEBI" id="CHEBI:78450"/>
        <dbReference type="EC" id="2.3.1.180"/>
    </reaction>
    <physiologicalReaction direction="left-to-right" evidence="10">
        <dbReference type="Rhea" id="RHEA:12081"/>
    </physiologicalReaction>
</comment>
<evidence type="ECO:0000256" key="11">
    <source>
        <dbReference type="ARBA" id="ARBA00052407"/>
    </source>
</evidence>
<organism evidence="18 19">
    <name type="scientific">Megasphaera hutchinsoni</name>
    <dbReference type="NCBI Taxonomy" id="1588748"/>
    <lineage>
        <taxon>Bacteria</taxon>
        <taxon>Bacillati</taxon>
        <taxon>Bacillota</taxon>
        <taxon>Negativicutes</taxon>
        <taxon>Veillonellales</taxon>
        <taxon>Veillonellaceae</taxon>
        <taxon>Megasphaera</taxon>
    </lineage>
</organism>
<dbReference type="NCBIfam" id="NF006829">
    <property type="entry name" value="PRK09352.1"/>
    <property type="match status" value="1"/>
</dbReference>
<keyword evidence="6 14" id="KW-0443">Lipid metabolism</keyword>
<feature type="active site" evidence="14">
    <location>
        <position position="121"/>
    </location>
</feature>
<evidence type="ECO:0000313" key="18">
    <source>
        <dbReference type="EMBL" id="PNH21847.1"/>
    </source>
</evidence>
<sequence>MNNTMNNKAIYAGVLGTGHYAPEKVLTNADLEKMVDTSDEWIQSRTGICQRHIAADDMNTSDMSTIAAKQALEMAGLQATDIDLIIVCTLTADMTIPSTACIVQKNLGATKAAVFDLYAACSGFAYGAITATQFIENGMYRHVLVIGAEILSRVLNYSDRNTCVLFGDGAGAAVFGPVEKGYGVLGVDMGADGNGGEYLCIPSSGVALLPTDENRQKGLTYVHMNGKEVYKFAVKVMGQTAVNALNRAGLSYEDIDLMVPHQANIRIIQSAAKRLHLPMEKVFVNIQKYANTSGASIPIALDEANRQGRMKKGDIIVIAGFGAGLTWGGLVMKWAI</sequence>
<evidence type="ECO:0000259" key="16">
    <source>
        <dbReference type="Pfam" id="PF08541"/>
    </source>
</evidence>
<feature type="transmembrane region" description="Helical" evidence="15">
    <location>
        <begin position="315"/>
        <end position="335"/>
    </location>
</feature>
<protein>
    <recommendedName>
        <fullName evidence="14">Beta-ketoacyl-[acyl-carrier-protein] synthase III</fullName>
        <shortName evidence="14">Beta-ketoacyl-ACP synthase III</shortName>
        <shortName evidence="14">KAS III</shortName>
        <ecNumber evidence="14">2.3.1.180</ecNumber>
    </recommendedName>
    <alternativeName>
        <fullName evidence="14">3-oxoacyl-[acyl-carrier-protein] synthase 3</fullName>
    </alternativeName>
    <alternativeName>
        <fullName evidence="14">3-oxoacyl-[acyl-carrier-protein] synthase III</fullName>
    </alternativeName>
</protein>
<comment type="pathway">
    <text evidence="1 14">Lipid metabolism; fatty acid biosynthesis.</text>
</comment>
<evidence type="ECO:0000256" key="3">
    <source>
        <dbReference type="ARBA" id="ARBA00022516"/>
    </source>
</evidence>
<dbReference type="NCBIfam" id="TIGR00747">
    <property type="entry name" value="fabH"/>
    <property type="match status" value="1"/>
</dbReference>
<keyword evidence="5 14" id="KW-0276">Fatty acid metabolism</keyword>
<comment type="domain">
    <text evidence="14">The last Arg residue of the ACP-binding site is essential for the weak association between ACP/AcpP and FabH.</text>
</comment>
<evidence type="ECO:0000256" key="13">
    <source>
        <dbReference type="ARBA" id="ARBA00052985"/>
    </source>
</evidence>
<dbReference type="Pfam" id="PF08545">
    <property type="entry name" value="ACP_syn_III"/>
    <property type="match status" value="1"/>
</dbReference>
<dbReference type="Gene3D" id="3.40.47.10">
    <property type="match status" value="1"/>
</dbReference>
<keyword evidence="15" id="KW-1133">Transmembrane helix</keyword>
<dbReference type="CDD" id="cd00830">
    <property type="entry name" value="KAS_III"/>
    <property type="match status" value="1"/>
</dbReference>